<keyword evidence="3 5" id="KW-0067">ATP-binding</keyword>
<evidence type="ECO:0000259" key="4">
    <source>
        <dbReference type="PROSITE" id="PS50893"/>
    </source>
</evidence>
<accession>A0A386WEY2</accession>
<dbReference type="PANTHER" id="PTHR45772">
    <property type="entry name" value="CONSERVED COMPONENT OF ABC TRANSPORTER FOR NATURAL AMINO ACIDS-RELATED"/>
    <property type="match status" value="1"/>
</dbReference>
<dbReference type="SMART" id="SM00382">
    <property type="entry name" value="AAA"/>
    <property type="match status" value="1"/>
</dbReference>
<evidence type="ECO:0000256" key="3">
    <source>
        <dbReference type="ARBA" id="ARBA00022840"/>
    </source>
</evidence>
<evidence type="ECO:0000256" key="2">
    <source>
        <dbReference type="ARBA" id="ARBA00022741"/>
    </source>
</evidence>
<protein>
    <submittedName>
        <fullName evidence="5">High-affinity branched-chain amino acid ABC transporter ATP-binding protein LivG</fullName>
    </submittedName>
</protein>
<dbReference type="AlphaFoldDB" id="A0A386WEY2"/>
<proteinExistence type="predicted"/>
<dbReference type="GO" id="GO:0005524">
    <property type="term" value="F:ATP binding"/>
    <property type="evidence" value="ECO:0007669"/>
    <property type="project" value="UniProtKB-KW"/>
</dbReference>
<dbReference type="InterPro" id="IPR003439">
    <property type="entry name" value="ABC_transporter-like_ATP-bd"/>
</dbReference>
<evidence type="ECO:0000313" key="6">
    <source>
        <dbReference type="Proteomes" id="UP000267804"/>
    </source>
</evidence>
<dbReference type="GO" id="GO:0016887">
    <property type="term" value="F:ATP hydrolysis activity"/>
    <property type="evidence" value="ECO:0007669"/>
    <property type="project" value="InterPro"/>
</dbReference>
<reference evidence="5 6" key="1">
    <citation type="submission" date="2017-10" db="EMBL/GenBank/DDBJ databases">
        <title>Integration of genomic and chemical information greatly accelerates assignment of the full stereostructure of myelolactone, a potent inhibitor of myeloma from a marine-derived Micromonospora.</title>
        <authorList>
            <person name="Kim M.C."/>
            <person name="Machado H."/>
            <person name="Jensen P.R."/>
            <person name="Fenical W."/>
        </authorList>
    </citation>
    <scope>NUCLEOTIDE SEQUENCE [LARGE SCALE GENOMIC DNA]</scope>
    <source>
        <strain evidence="5 6">CNY-010</strain>
    </source>
</reference>
<gene>
    <name evidence="5" type="primary">livG</name>
    <name evidence="5" type="ORF">CSH63_05205</name>
</gene>
<dbReference type="GO" id="GO:0005886">
    <property type="term" value="C:plasma membrane"/>
    <property type="evidence" value="ECO:0007669"/>
    <property type="project" value="TreeGrafter"/>
</dbReference>
<dbReference type="InterPro" id="IPR027417">
    <property type="entry name" value="P-loop_NTPase"/>
</dbReference>
<dbReference type="KEGG" id="mtua:CSH63_05205"/>
<evidence type="ECO:0000256" key="1">
    <source>
        <dbReference type="ARBA" id="ARBA00022448"/>
    </source>
</evidence>
<keyword evidence="1" id="KW-0813">Transport</keyword>
<keyword evidence="2" id="KW-0547">Nucleotide-binding</keyword>
<dbReference type="PROSITE" id="PS50893">
    <property type="entry name" value="ABC_TRANSPORTER_2"/>
    <property type="match status" value="1"/>
</dbReference>
<organism evidence="5 6">
    <name type="scientific">Micromonospora tulbaghiae</name>
    <dbReference type="NCBI Taxonomy" id="479978"/>
    <lineage>
        <taxon>Bacteria</taxon>
        <taxon>Bacillati</taxon>
        <taxon>Actinomycetota</taxon>
        <taxon>Actinomycetes</taxon>
        <taxon>Micromonosporales</taxon>
        <taxon>Micromonosporaceae</taxon>
        <taxon>Micromonospora</taxon>
    </lineage>
</organism>
<dbReference type="Pfam" id="PF00005">
    <property type="entry name" value="ABC_tran"/>
    <property type="match status" value="1"/>
</dbReference>
<feature type="domain" description="ABC transporter" evidence="4">
    <location>
        <begin position="77"/>
        <end position="325"/>
    </location>
</feature>
<dbReference type="EMBL" id="CP024087">
    <property type="protein sequence ID" value="AYF26857.1"/>
    <property type="molecule type" value="Genomic_DNA"/>
</dbReference>
<dbReference type="InterPro" id="IPR003593">
    <property type="entry name" value="AAA+_ATPase"/>
</dbReference>
<dbReference type="SUPFAM" id="SSF52540">
    <property type="entry name" value="P-loop containing nucleoside triphosphate hydrolases"/>
    <property type="match status" value="1"/>
</dbReference>
<sequence>MARRGIHRVGARAVHACRPAQPLPDRRWRPAGDRGTCCARRDRRVGARRLAAFQRRPRPTGGSQMSASANTLTPPAVRTEGLTVRYGAFHALRDITVTLPAGAISGLIGPNGAGKTTLLNAISGYTPIAEGRVHVGDRDITAFGVRRRALAGVVRGFQTVRLLERESVWDNVLIGTERLAQPSALTQFFALPAQWRAHRRAVTAAAEVLDLLGLRRHAHRRVDELPFASRRLVEVARVLVSSPSVILLDEPAAGLDQEGRQELAAVLTRVHDNHPSTMVVVEHDVDLVRNLCSYVIALASGAFLCGGAAEEVFSDRRVQLAYFGRAAGVDA</sequence>
<dbReference type="PANTHER" id="PTHR45772:SF1">
    <property type="entry name" value="ABC TRANSPORTER ATP-BINDING PROTEIN"/>
    <property type="match status" value="1"/>
</dbReference>
<dbReference type="Gene3D" id="3.40.50.300">
    <property type="entry name" value="P-loop containing nucleotide triphosphate hydrolases"/>
    <property type="match status" value="1"/>
</dbReference>
<dbReference type="InterPro" id="IPR051120">
    <property type="entry name" value="ABC_AA/LPS_Transport"/>
</dbReference>
<evidence type="ECO:0000313" key="5">
    <source>
        <dbReference type="EMBL" id="AYF26857.1"/>
    </source>
</evidence>
<name>A0A386WEY2_9ACTN</name>
<dbReference type="Proteomes" id="UP000267804">
    <property type="component" value="Chromosome"/>
</dbReference>